<reference evidence="3" key="1">
    <citation type="submission" date="2013-10" db="EMBL/GenBank/DDBJ databases">
        <authorList>
            <person name="Schartl M."/>
            <person name="Warren W."/>
        </authorList>
    </citation>
    <scope>NUCLEOTIDE SEQUENCE [LARGE SCALE GENOMIC DNA]</scope>
    <source>
        <strain evidence="3">female</strain>
    </source>
</reference>
<organism evidence="2 3">
    <name type="scientific">Poecilia formosa</name>
    <name type="common">Amazon molly</name>
    <name type="synonym">Limia formosa</name>
    <dbReference type="NCBI Taxonomy" id="48698"/>
    <lineage>
        <taxon>Eukaryota</taxon>
        <taxon>Metazoa</taxon>
        <taxon>Chordata</taxon>
        <taxon>Craniata</taxon>
        <taxon>Vertebrata</taxon>
        <taxon>Euteleostomi</taxon>
        <taxon>Actinopterygii</taxon>
        <taxon>Neopterygii</taxon>
        <taxon>Teleostei</taxon>
        <taxon>Neoteleostei</taxon>
        <taxon>Acanthomorphata</taxon>
        <taxon>Ovalentaria</taxon>
        <taxon>Atherinomorphae</taxon>
        <taxon>Cyprinodontiformes</taxon>
        <taxon>Poeciliidae</taxon>
        <taxon>Poeciliinae</taxon>
        <taxon>Poecilia</taxon>
    </lineage>
</organism>
<dbReference type="GeneTree" id="ENSGT01090000260296"/>
<protein>
    <recommendedName>
        <fullName evidence="4">L1 transposable element RRM domain-containing protein</fullName>
    </recommendedName>
</protein>
<reference evidence="2" key="2">
    <citation type="submission" date="2025-08" db="UniProtKB">
        <authorList>
            <consortium name="Ensembl"/>
        </authorList>
    </citation>
    <scope>IDENTIFICATION</scope>
</reference>
<dbReference type="AlphaFoldDB" id="A0A087YRW3"/>
<proteinExistence type="predicted"/>
<feature type="coiled-coil region" evidence="1">
    <location>
        <begin position="32"/>
        <end position="73"/>
    </location>
</feature>
<evidence type="ECO:0008006" key="4">
    <source>
        <dbReference type="Google" id="ProtNLM"/>
    </source>
</evidence>
<dbReference type="InterPro" id="IPR004244">
    <property type="entry name" value="Transposase_22"/>
</dbReference>
<reference evidence="2" key="3">
    <citation type="submission" date="2025-09" db="UniProtKB">
        <authorList>
            <consortium name="Ensembl"/>
        </authorList>
    </citation>
    <scope>IDENTIFICATION</scope>
</reference>
<keyword evidence="3" id="KW-1185">Reference proteome</keyword>
<accession>A0A087YRW3</accession>
<dbReference type="EMBL" id="AYCK01023126">
    <property type="status" value="NOT_ANNOTATED_CDS"/>
    <property type="molecule type" value="Genomic_DNA"/>
</dbReference>
<dbReference type="OMA" id="VECTHRT"/>
<name>A0A087YRW3_POEFO</name>
<keyword evidence="1" id="KW-0175">Coiled coil</keyword>
<evidence type="ECO:0000313" key="2">
    <source>
        <dbReference type="Ensembl" id="ENSPFOP00000020766.2"/>
    </source>
</evidence>
<dbReference type="Proteomes" id="UP000028760">
    <property type="component" value="Unassembled WGS sequence"/>
</dbReference>
<dbReference type="Gene3D" id="3.30.250.20">
    <property type="entry name" value="L1 transposable element, C-terminal domain"/>
    <property type="match status" value="1"/>
</dbReference>
<evidence type="ECO:0000313" key="3">
    <source>
        <dbReference type="Proteomes" id="UP000028760"/>
    </source>
</evidence>
<dbReference type="PANTHER" id="PTHR11505">
    <property type="entry name" value="L1 TRANSPOSABLE ELEMENT-RELATED"/>
    <property type="match status" value="1"/>
</dbReference>
<dbReference type="Ensembl" id="ENSPFOT00000020792.2">
    <property type="protein sequence ID" value="ENSPFOP00000020766.2"/>
    <property type="gene ID" value="ENSPFOG00000020642.2"/>
</dbReference>
<dbReference type="InterPro" id="IPR042566">
    <property type="entry name" value="L1_C"/>
</dbReference>
<sequence>TTIRGELLTLKTETQNAIHVLKTSSDQHGASIVELQRAASQSADEVTALQSEIKRLRTEMNQLTEKHMDLEGRSRRQNIATDCNVKRRGRKGAELNGFVSQLLKEVLTLDDLPLVDPAHGALRRRPDDTGPPRVVRPHYYRDVTTILRKAMTQRDLAYQGQKIRIFPDFTAEIAKRRAAFNGVRALLRDKPGVRYGLLYPAKLRVTFRGAETMFTNAKEAQRFVELHFGAGGD</sequence>
<evidence type="ECO:0000256" key="1">
    <source>
        <dbReference type="SAM" id="Coils"/>
    </source>
</evidence>